<feature type="compositionally biased region" description="Low complexity" evidence="1">
    <location>
        <begin position="111"/>
        <end position="130"/>
    </location>
</feature>
<dbReference type="PANTHER" id="PTHR11360:SF260">
    <property type="entry name" value="MFS DOMAIN-CONTAINING PROTEIN"/>
    <property type="match status" value="1"/>
</dbReference>
<evidence type="ECO:0008006" key="5">
    <source>
        <dbReference type="Google" id="ProtNLM"/>
    </source>
</evidence>
<dbReference type="Pfam" id="PF07690">
    <property type="entry name" value="MFS_1"/>
    <property type="match status" value="2"/>
</dbReference>
<feature type="transmembrane region" description="Helical" evidence="2">
    <location>
        <begin position="308"/>
        <end position="326"/>
    </location>
</feature>
<protein>
    <recommendedName>
        <fullName evidence="5">Monocarboxylate transporter 12</fullName>
    </recommendedName>
</protein>
<gene>
    <name evidence="3" type="ORF">CDAUBV1_LOCUS5219</name>
</gene>
<feature type="transmembrane region" description="Helical" evidence="2">
    <location>
        <begin position="793"/>
        <end position="816"/>
    </location>
</feature>
<evidence type="ECO:0000256" key="2">
    <source>
        <dbReference type="SAM" id="Phobius"/>
    </source>
</evidence>
<comment type="caution">
    <text evidence="3">The sequence shown here is derived from an EMBL/GenBank/DDBJ whole genome shotgun (WGS) entry which is preliminary data.</text>
</comment>
<feature type="transmembrane region" description="Helical" evidence="2">
    <location>
        <begin position="736"/>
        <end position="759"/>
    </location>
</feature>
<evidence type="ECO:0000256" key="1">
    <source>
        <dbReference type="SAM" id="MobiDB-lite"/>
    </source>
</evidence>
<evidence type="ECO:0000313" key="4">
    <source>
        <dbReference type="Proteomes" id="UP001497525"/>
    </source>
</evidence>
<keyword evidence="2" id="KW-0812">Transmembrane</keyword>
<dbReference type="EMBL" id="CAXLJL010000123">
    <property type="protein sequence ID" value="CAL5132387.1"/>
    <property type="molecule type" value="Genomic_DNA"/>
</dbReference>
<feature type="transmembrane region" description="Helical" evidence="2">
    <location>
        <begin position="696"/>
        <end position="716"/>
    </location>
</feature>
<dbReference type="InterPro" id="IPR050327">
    <property type="entry name" value="Proton-linked_MCT"/>
</dbReference>
<dbReference type="Gene3D" id="1.20.1250.20">
    <property type="entry name" value="MFS general substrate transporter like domains"/>
    <property type="match status" value="2"/>
</dbReference>
<dbReference type="SUPFAM" id="SSF103473">
    <property type="entry name" value="MFS general substrate transporter"/>
    <property type="match status" value="1"/>
</dbReference>
<feature type="transmembrane region" description="Helical" evidence="2">
    <location>
        <begin position="766"/>
        <end position="787"/>
    </location>
</feature>
<dbReference type="InterPro" id="IPR036259">
    <property type="entry name" value="MFS_trans_sf"/>
</dbReference>
<dbReference type="AlphaFoldDB" id="A0AAV2T4J7"/>
<feature type="transmembrane region" description="Helical" evidence="2">
    <location>
        <begin position="218"/>
        <end position="237"/>
    </location>
</feature>
<feature type="transmembrane region" description="Helical" evidence="2">
    <location>
        <begin position="195"/>
        <end position="211"/>
    </location>
</feature>
<sequence>MSAMPCDISTYSEFLTTSQRIRHDLAVSLPNAVASEKNTGYRLDESFTEKCSKIVQLIKDGSTIQRSLSDSALCHRIYTQFLSNGGCLSPRCLNIPAPSDSLSSSSDTYSSTSDFSSSSLTASTTDTSTSKPPITASQLSLPEPPDGGYGWVIVFAAFLVHTITEGVVVSFGIFIEDLVVDFGDSVGATSWVGSFSYGVPALVTPVASLLISRCGCRVTCIVGALISTVGCLAGSFANSLLSLVLSFGILSGLGMSFCTTTALVIVSEYFDDHRATATGLSIAGTGVGALVFPPVVDMLLDKYTWRGTLMLMAGAFLNIAVSGAFMRPVETRLERRHRQRLAWMEHLAREAGLSDLAKSSDYLERDVLGRIKMLHEYLLAPVKAARCCQRVVAVTKGYQDQEREVLTISSNGPKSTFLHSNLQPIPENCVPQDGDITSLHDSISGGRNFIEEPVSFPPVLPQRFVLDQETFLPSMIASRKPDYSSPSIVPESSKGSLRKGERNQKPVMKPRTIPISGPYVENVKDISAAGDKSEEESKEDHKKLKTTLILGMVTHKNPHLKEGCLDRENLLSANSQTSTDRTSFSETWSQDDVFHRGPLMHALGLNHAPRCLALSLPDLSQIHRKRNQYSESSTCFSSDESSDDEGCFCLRKREYSSSTQNEESSSIVSLSKLKRCVRDCSRFVTNISKRMCDFKLFRRTNFVLFLLSNFLLYFWYNVTYFFMGMRALSLGMLDTAAALLFSILGGANMVGEIVVGLLADRESVDVLVVYFILVASCGLSTTLVPLFRTFLPLSLYMAVFGIGMAANDALCTIILVEFVGLHHLTTGLGMCFFCQGAANILGPPAIGYVIDSTQSLSLAFVISGLGLLFSAAAVVPNIIQRFRRRRARLLRRKALEERERQETTVQCVLP</sequence>
<feature type="region of interest" description="Disordered" evidence="1">
    <location>
        <begin position="477"/>
        <end position="516"/>
    </location>
</feature>
<dbReference type="GO" id="GO:0008028">
    <property type="term" value="F:monocarboxylic acid transmembrane transporter activity"/>
    <property type="evidence" value="ECO:0007669"/>
    <property type="project" value="TreeGrafter"/>
</dbReference>
<organism evidence="3 4">
    <name type="scientific">Calicophoron daubneyi</name>
    <name type="common">Rumen fluke</name>
    <name type="synonym">Paramphistomum daubneyi</name>
    <dbReference type="NCBI Taxonomy" id="300641"/>
    <lineage>
        <taxon>Eukaryota</taxon>
        <taxon>Metazoa</taxon>
        <taxon>Spiralia</taxon>
        <taxon>Lophotrochozoa</taxon>
        <taxon>Platyhelminthes</taxon>
        <taxon>Trematoda</taxon>
        <taxon>Digenea</taxon>
        <taxon>Plagiorchiida</taxon>
        <taxon>Pronocephalata</taxon>
        <taxon>Paramphistomoidea</taxon>
        <taxon>Paramphistomidae</taxon>
        <taxon>Calicophoron</taxon>
    </lineage>
</organism>
<name>A0AAV2T4J7_CALDB</name>
<feature type="region of interest" description="Disordered" evidence="1">
    <location>
        <begin position="111"/>
        <end position="139"/>
    </location>
</feature>
<accession>A0AAV2T4J7</accession>
<feature type="transmembrane region" description="Helical" evidence="2">
    <location>
        <begin position="828"/>
        <end position="850"/>
    </location>
</feature>
<feature type="transmembrane region" description="Helical" evidence="2">
    <location>
        <begin position="277"/>
        <end position="296"/>
    </location>
</feature>
<feature type="transmembrane region" description="Helical" evidence="2">
    <location>
        <begin position="243"/>
        <end position="265"/>
    </location>
</feature>
<keyword evidence="2" id="KW-0472">Membrane</keyword>
<feature type="transmembrane region" description="Helical" evidence="2">
    <location>
        <begin position="149"/>
        <end position="175"/>
    </location>
</feature>
<keyword evidence="2" id="KW-1133">Transmembrane helix</keyword>
<proteinExistence type="predicted"/>
<evidence type="ECO:0000313" key="3">
    <source>
        <dbReference type="EMBL" id="CAL5132387.1"/>
    </source>
</evidence>
<dbReference type="Proteomes" id="UP001497525">
    <property type="component" value="Unassembled WGS sequence"/>
</dbReference>
<dbReference type="InterPro" id="IPR011701">
    <property type="entry name" value="MFS"/>
</dbReference>
<reference evidence="3" key="1">
    <citation type="submission" date="2024-06" db="EMBL/GenBank/DDBJ databases">
        <authorList>
            <person name="Liu X."/>
            <person name="Lenzi L."/>
            <person name="Haldenby T S."/>
            <person name="Uol C."/>
        </authorList>
    </citation>
    <scope>NUCLEOTIDE SEQUENCE</scope>
</reference>
<dbReference type="PANTHER" id="PTHR11360">
    <property type="entry name" value="MONOCARBOXYLATE TRANSPORTER"/>
    <property type="match status" value="1"/>
</dbReference>
<feature type="transmembrane region" description="Helical" evidence="2">
    <location>
        <begin position="856"/>
        <end position="879"/>
    </location>
</feature>